<comment type="similarity">
    <text evidence="14">Belongs to the ubiquitin-conjugating enzyme family.</text>
</comment>
<dbReference type="InterPro" id="IPR016135">
    <property type="entry name" value="UBQ-conjugating_enzyme/RWD"/>
</dbReference>
<evidence type="ECO:0000256" key="14">
    <source>
        <dbReference type="RuleBase" id="RU362109"/>
    </source>
</evidence>
<evidence type="ECO:0000256" key="9">
    <source>
        <dbReference type="ARBA" id="ARBA00044092"/>
    </source>
</evidence>
<name>A0AAV1GNE9_XYRNO</name>
<evidence type="ECO:0000313" key="17">
    <source>
        <dbReference type="EMBL" id="CAJ1075486.1"/>
    </source>
</evidence>
<dbReference type="Gene3D" id="3.10.110.10">
    <property type="entry name" value="Ubiquitin Conjugating Enzyme"/>
    <property type="match status" value="1"/>
</dbReference>
<dbReference type="PANTHER" id="PTHR24067">
    <property type="entry name" value="UBIQUITIN-CONJUGATING ENZYME E2"/>
    <property type="match status" value="1"/>
</dbReference>
<evidence type="ECO:0000256" key="13">
    <source>
        <dbReference type="PROSITE-ProRule" id="PRU10133"/>
    </source>
</evidence>
<evidence type="ECO:0000256" key="10">
    <source>
        <dbReference type="ARBA" id="ARBA00053196"/>
    </source>
</evidence>
<dbReference type="GO" id="GO:0005524">
    <property type="term" value="F:ATP binding"/>
    <property type="evidence" value="ECO:0007669"/>
    <property type="project" value="UniProtKB-UniRule"/>
</dbReference>
<comment type="pathway">
    <text evidence="1">Protein modification; protein neddylation.</text>
</comment>
<feature type="active site" description="Glycyl thioester intermediate" evidence="13">
    <location>
        <position position="113"/>
    </location>
</feature>
<accession>A0AAV1GNE9</accession>
<dbReference type="InterPro" id="IPR000608">
    <property type="entry name" value="UBC"/>
</dbReference>
<dbReference type="PROSITE" id="PS00183">
    <property type="entry name" value="UBC_1"/>
    <property type="match status" value="1"/>
</dbReference>
<evidence type="ECO:0000313" key="18">
    <source>
        <dbReference type="Proteomes" id="UP001178508"/>
    </source>
</evidence>
<keyword evidence="4 14" id="KW-0833">Ubl conjugation pathway</keyword>
<dbReference type="CDD" id="cd23794">
    <property type="entry name" value="UBCc_UBE2F_UBE2M"/>
    <property type="match status" value="1"/>
</dbReference>
<comment type="catalytic activity">
    <reaction evidence="6">
        <text>[E1 NEDD8-activating enzyme]-S-[NEDD8 protein]-yl-L-cysteine + [E2 NEDD8-conjugating enzyme]-L-cysteine = [E1 NEDD8-activating enzyme]-L-cysteine + [E2 NEDD8-conjugating enzyme]-S-[NEDD8-protein]-yl-L-cysteine.</text>
        <dbReference type="EC" id="2.3.2.34"/>
    </reaction>
</comment>
<keyword evidence="2" id="KW-0808">Transferase</keyword>
<evidence type="ECO:0000256" key="1">
    <source>
        <dbReference type="ARBA" id="ARBA00005032"/>
    </source>
</evidence>
<evidence type="ECO:0000259" key="16">
    <source>
        <dbReference type="PROSITE" id="PS50127"/>
    </source>
</evidence>
<comment type="function">
    <text evidence="10">Accepts the ubiquitin-like protein NEDD8 from the UBA3-NAE1 E1 complex and catalyzes its covalent attachment to other proteins. The specific interaction with the E3 ubiquitin ligase RBX1, but not RBX2, suggests that the RBX1-UBE2M complex neddylates specific target proteins, such as CUL1, CUL2, CUL3 and CUL4. Involved in cell proliferation.</text>
</comment>
<keyword evidence="18" id="KW-1185">Reference proteome</keyword>
<feature type="region of interest" description="Disordered" evidence="15">
    <location>
        <begin position="1"/>
        <end position="30"/>
    </location>
</feature>
<keyword evidence="5 14" id="KW-0067">ATP-binding</keyword>
<dbReference type="SMART" id="SM00212">
    <property type="entry name" value="UBCc"/>
    <property type="match status" value="1"/>
</dbReference>
<gene>
    <name evidence="17" type="ORF">XNOV1_A031527</name>
</gene>
<dbReference type="FunFam" id="3.10.110.10:FF:000239">
    <property type="entry name" value="NEDD8-conjugating enzyme Ubc12"/>
    <property type="match status" value="1"/>
</dbReference>
<evidence type="ECO:0000256" key="5">
    <source>
        <dbReference type="ARBA" id="ARBA00022840"/>
    </source>
</evidence>
<dbReference type="Pfam" id="PF00179">
    <property type="entry name" value="UQ_con"/>
    <property type="match status" value="1"/>
</dbReference>
<proteinExistence type="inferred from homology"/>
<dbReference type="EMBL" id="OY660879">
    <property type="protein sequence ID" value="CAJ1075486.1"/>
    <property type="molecule type" value="Genomic_DNA"/>
</dbReference>
<dbReference type="SUPFAM" id="SSF54495">
    <property type="entry name" value="UBC-like"/>
    <property type="match status" value="1"/>
</dbReference>
<dbReference type="GO" id="GO:0061654">
    <property type="term" value="F:NEDD8 conjugating enzyme activity"/>
    <property type="evidence" value="ECO:0007669"/>
    <property type="project" value="UniProtKB-EC"/>
</dbReference>
<dbReference type="InterPro" id="IPR050113">
    <property type="entry name" value="Ub_conjugating_enzyme"/>
</dbReference>
<reference evidence="17" key="1">
    <citation type="submission" date="2023-08" db="EMBL/GenBank/DDBJ databases">
        <authorList>
            <person name="Alioto T."/>
            <person name="Alioto T."/>
            <person name="Gomez Garrido J."/>
        </authorList>
    </citation>
    <scope>NUCLEOTIDE SEQUENCE</scope>
</reference>
<evidence type="ECO:0000256" key="3">
    <source>
        <dbReference type="ARBA" id="ARBA00022741"/>
    </source>
</evidence>
<feature type="domain" description="UBC core" evidence="16">
    <location>
        <begin position="31"/>
        <end position="153"/>
    </location>
</feature>
<evidence type="ECO:0000256" key="12">
    <source>
        <dbReference type="ARBA" id="ARBA00079113"/>
    </source>
</evidence>
<evidence type="ECO:0000256" key="15">
    <source>
        <dbReference type="SAM" id="MobiDB-lite"/>
    </source>
</evidence>
<evidence type="ECO:0000256" key="6">
    <source>
        <dbReference type="ARBA" id="ARBA00043698"/>
    </source>
</evidence>
<dbReference type="Proteomes" id="UP001178508">
    <property type="component" value="Chromosome 16"/>
</dbReference>
<evidence type="ECO:0000256" key="2">
    <source>
        <dbReference type="ARBA" id="ARBA00022679"/>
    </source>
</evidence>
<keyword evidence="3 14" id="KW-0547">Nucleotide-binding</keyword>
<organism evidence="17 18">
    <name type="scientific">Xyrichtys novacula</name>
    <name type="common">Pearly razorfish</name>
    <name type="synonym">Hemipteronotus novacula</name>
    <dbReference type="NCBI Taxonomy" id="13765"/>
    <lineage>
        <taxon>Eukaryota</taxon>
        <taxon>Metazoa</taxon>
        <taxon>Chordata</taxon>
        <taxon>Craniata</taxon>
        <taxon>Vertebrata</taxon>
        <taxon>Euteleostomi</taxon>
        <taxon>Actinopterygii</taxon>
        <taxon>Neopterygii</taxon>
        <taxon>Teleostei</taxon>
        <taxon>Neoteleostei</taxon>
        <taxon>Acanthomorphata</taxon>
        <taxon>Eupercaria</taxon>
        <taxon>Labriformes</taxon>
        <taxon>Labridae</taxon>
        <taxon>Xyrichtys</taxon>
    </lineage>
</organism>
<dbReference type="InterPro" id="IPR023313">
    <property type="entry name" value="UBQ-conjugating_AS"/>
</dbReference>
<evidence type="ECO:0000256" key="7">
    <source>
        <dbReference type="ARBA" id="ARBA00044047"/>
    </source>
</evidence>
<dbReference type="PROSITE" id="PS50127">
    <property type="entry name" value="UBC_2"/>
    <property type="match status" value="1"/>
</dbReference>
<dbReference type="AlphaFoldDB" id="A0AAV1GNE9"/>
<evidence type="ECO:0000256" key="11">
    <source>
        <dbReference type="ARBA" id="ARBA00076103"/>
    </source>
</evidence>
<dbReference type="EC" id="2.3.2.34" evidence="7"/>
<sequence length="153" mass="17264">MIKLFSLKQQKKDEESAGGNRTGAGGKKASAAQLRIQKDINELNLPKTCEINFPDDDDLLNFRLIITPDEGFYKGGRFVFSFKVGQGYPHDPPKVKCETLVYHPNIDLEGNVCLNILRVWGWVIKGQGLKCYDSIVYIETPAVHIDCNMIYVK</sequence>
<evidence type="ECO:0000256" key="4">
    <source>
        <dbReference type="ARBA" id="ARBA00022786"/>
    </source>
</evidence>
<protein>
    <recommendedName>
        <fullName evidence="9">NEDD8-conjugating enzyme UBC12</fullName>
        <ecNumber evidence="7">2.3.2.34</ecNumber>
    </recommendedName>
    <alternativeName>
        <fullName evidence="12">NEDD8 carrier protein</fullName>
    </alternativeName>
    <alternativeName>
        <fullName evidence="8">NEDD8-conjugating enzyme Ubc12</fullName>
    </alternativeName>
    <alternativeName>
        <fullName evidence="11">Ubiquitin-conjugating enzyme E2 M</fullName>
    </alternativeName>
</protein>
<evidence type="ECO:0000256" key="8">
    <source>
        <dbReference type="ARBA" id="ARBA00044084"/>
    </source>
</evidence>